<evidence type="ECO:0000313" key="1">
    <source>
        <dbReference type="EMBL" id="GAJ24123.1"/>
    </source>
</evidence>
<feature type="non-terminal residue" evidence="1">
    <location>
        <position position="31"/>
    </location>
</feature>
<reference evidence="1" key="1">
    <citation type="journal article" date="2014" name="Front. Microbiol.">
        <title>High frequency of phylogenetically diverse reductive dehalogenase-homologous genes in deep subseafloor sedimentary metagenomes.</title>
        <authorList>
            <person name="Kawai M."/>
            <person name="Futagami T."/>
            <person name="Toyoda A."/>
            <person name="Takaki Y."/>
            <person name="Nishi S."/>
            <person name="Hori S."/>
            <person name="Arai W."/>
            <person name="Tsubouchi T."/>
            <person name="Morono Y."/>
            <person name="Uchiyama I."/>
            <person name="Ito T."/>
            <person name="Fujiyama A."/>
            <person name="Inagaki F."/>
            <person name="Takami H."/>
        </authorList>
    </citation>
    <scope>NUCLEOTIDE SEQUENCE</scope>
    <source>
        <strain evidence="1">Expedition CK06-06</strain>
    </source>
</reference>
<sequence>MELLLGKDINGVGAHGIWATTTALARTASTG</sequence>
<protein>
    <submittedName>
        <fullName evidence="1">Uncharacterized protein</fullName>
    </submittedName>
</protein>
<proteinExistence type="predicted"/>
<accession>X1V2Y2</accession>
<organism evidence="1">
    <name type="scientific">marine sediment metagenome</name>
    <dbReference type="NCBI Taxonomy" id="412755"/>
    <lineage>
        <taxon>unclassified sequences</taxon>
        <taxon>metagenomes</taxon>
        <taxon>ecological metagenomes</taxon>
    </lineage>
</organism>
<gene>
    <name evidence="1" type="ORF">S12H4_57677</name>
</gene>
<name>X1V2Y2_9ZZZZ</name>
<dbReference type="AlphaFoldDB" id="X1V2Y2"/>
<dbReference type="EMBL" id="BARW01037342">
    <property type="protein sequence ID" value="GAJ24123.1"/>
    <property type="molecule type" value="Genomic_DNA"/>
</dbReference>
<comment type="caution">
    <text evidence="1">The sequence shown here is derived from an EMBL/GenBank/DDBJ whole genome shotgun (WGS) entry which is preliminary data.</text>
</comment>